<sequence>MNLNQLETLIAISKTMSFRKAGEMLNLTQPAVSAQIKSLEEEFGTVLVDRSQPVTLTDSGRLFLEHAEQILQIVQELKQKLSDLNEIPQGHIHLGTTSSIAIQILPRILTYFQNQYPLIKITIHSMPSSLIMESVENGLIDIGIAYLFESNPNLESAVLYYDSFELVVSPEHPLGEYTQVEIERLRDIPFVMLTADTAARRFID</sequence>
<dbReference type="GO" id="GO:0003700">
    <property type="term" value="F:DNA-binding transcription factor activity"/>
    <property type="evidence" value="ECO:0007669"/>
    <property type="project" value="InterPro"/>
</dbReference>
<dbReference type="PROSITE" id="PS50931">
    <property type="entry name" value="HTH_LYSR"/>
    <property type="match status" value="1"/>
</dbReference>
<evidence type="ECO:0000256" key="3">
    <source>
        <dbReference type="ARBA" id="ARBA00023125"/>
    </source>
</evidence>
<dbReference type="Gene3D" id="3.40.190.290">
    <property type="match status" value="1"/>
</dbReference>
<keyword evidence="4" id="KW-0804">Transcription</keyword>
<evidence type="ECO:0000256" key="4">
    <source>
        <dbReference type="ARBA" id="ARBA00023163"/>
    </source>
</evidence>
<dbReference type="SUPFAM" id="SSF53850">
    <property type="entry name" value="Periplasmic binding protein-like II"/>
    <property type="match status" value="1"/>
</dbReference>
<reference evidence="6" key="1">
    <citation type="submission" date="2020-08" db="EMBL/GenBank/DDBJ databases">
        <authorList>
            <person name="Uke A."/>
            <person name="Chhe C."/>
            <person name="Baramee S."/>
            <person name="Kosugi A."/>
        </authorList>
    </citation>
    <scope>NUCLEOTIDE SEQUENCE</scope>
    <source>
        <strain evidence="6">DA-C8</strain>
    </source>
</reference>
<accession>A0A916QHF3</accession>
<organism evidence="6 7">
    <name type="scientific">Insulibacter thermoxylanivorax</name>
    <dbReference type="NCBI Taxonomy" id="2749268"/>
    <lineage>
        <taxon>Bacteria</taxon>
        <taxon>Bacillati</taxon>
        <taxon>Bacillota</taxon>
        <taxon>Bacilli</taxon>
        <taxon>Bacillales</taxon>
        <taxon>Paenibacillaceae</taxon>
        <taxon>Insulibacter</taxon>
    </lineage>
</organism>
<evidence type="ECO:0000256" key="2">
    <source>
        <dbReference type="ARBA" id="ARBA00023015"/>
    </source>
</evidence>
<dbReference type="CDD" id="cd05466">
    <property type="entry name" value="PBP2_LTTR_substrate"/>
    <property type="match status" value="1"/>
</dbReference>
<evidence type="ECO:0000259" key="5">
    <source>
        <dbReference type="PROSITE" id="PS50931"/>
    </source>
</evidence>
<keyword evidence="7" id="KW-1185">Reference proteome</keyword>
<dbReference type="PANTHER" id="PTHR30419">
    <property type="entry name" value="HTH-TYPE TRANSCRIPTIONAL REGULATOR YBHD"/>
    <property type="match status" value="1"/>
</dbReference>
<dbReference type="GO" id="GO:0005829">
    <property type="term" value="C:cytosol"/>
    <property type="evidence" value="ECO:0007669"/>
    <property type="project" value="TreeGrafter"/>
</dbReference>
<dbReference type="PRINTS" id="PR00039">
    <property type="entry name" value="HTHLYSR"/>
</dbReference>
<dbReference type="InterPro" id="IPR050950">
    <property type="entry name" value="HTH-type_LysR_regulators"/>
</dbReference>
<dbReference type="FunFam" id="1.10.10.10:FF:000001">
    <property type="entry name" value="LysR family transcriptional regulator"/>
    <property type="match status" value="1"/>
</dbReference>
<keyword evidence="2" id="KW-0805">Transcription regulation</keyword>
<dbReference type="EMBL" id="BMAQ01000033">
    <property type="protein sequence ID" value="GFR39033.1"/>
    <property type="molecule type" value="Genomic_DNA"/>
</dbReference>
<dbReference type="InterPro" id="IPR036390">
    <property type="entry name" value="WH_DNA-bd_sf"/>
</dbReference>
<evidence type="ECO:0000256" key="1">
    <source>
        <dbReference type="ARBA" id="ARBA00009437"/>
    </source>
</evidence>
<dbReference type="GO" id="GO:0003677">
    <property type="term" value="F:DNA binding"/>
    <property type="evidence" value="ECO:0007669"/>
    <property type="project" value="UniProtKB-KW"/>
</dbReference>
<reference evidence="6" key="2">
    <citation type="journal article" date="2021" name="Data Brief">
        <title>Draft genome sequence data of the facultative, thermophilic, xylanolytic bacterium Paenibacillus sp. strain DA-C8.</title>
        <authorList>
            <person name="Chhe C."/>
            <person name="Uke A."/>
            <person name="Baramee S."/>
            <person name="Ungkulpasvich U."/>
            <person name="Tachaapaikoon C."/>
            <person name="Pason P."/>
            <person name="Waeonukul R."/>
            <person name="Ratanakhanokchai K."/>
            <person name="Kosugi A."/>
        </authorList>
    </citation>
    <scope>NUCLEOTIDE SEQUENCE</scope>
    <source>
        <strain evidence="6">DA-C8</strain>
    </source>
</reference>
<dbReference type="InterPro" id="IPR036388">
    <property type="entry name" value="WH-like_DNA-bd_sf"/>
</dbReference>
<evidence type="ECO:0000313" key="7">
    <source>
        <dbReference type="Proteomes" id="UP000654993"/>
    </source>
</evidence>
<dbReference type="Pfam" id="PF00126">
    <property type="entry name" value="HTH_1"/>
    <property type="match status" value="1"/>
</dbReference>
<dbReference type="AlphaFoldDB" id="A0A916QHF3"/>
<dbReference type="Proteomes" id="UP000654993">
    <property type="component" value="Unassembled WGS sequence"/>
</dbReference>
<keyword evidence="3" id="KW-0238">DNA-binding</keyword>
<name>A0A916QHF3_9BACL</name>
<evidence type="ECO:0000313" key="6">
    <source>
        <dbReference type="EMBL" id="GFR39033.1"/>
    </source>
</evidence>
<dbReference type="Pfam" id="PF03466">
    <property type="entry name" value="LysR_substrate"/>
    <property type="match status" value="1"/>
</dbReference>
<protein>
    <recommendedName>
        <fullName evidence="5">HTH lysR-type domain-containing protein</fullName>
    </recommendedName>
</protein>
<comment type="caution">
    <text evidence="6">The sequence shown here is derived from an EMBL/GenBank/DDBJ whole genome shotgun (WGS) entry which is preliminary data.</text>
</comment>
<comment type="similarity">
    <text evidence="1">Belongs to the LysR transcriptional regulatory family.</text>
</comment>
<dbReference type="SUPFAM" id="SSF46785">
    <property type="entry name" value="Winged helix' DNA-binding domain"/>
    <property type="match status" value="1"/>
</dbReference>
<feature type="domain" description="HTH lysR-type" evidence="5">
    <location>
        <begin position="1"/>
        <end position="57"/>
    </location>
</feature>
<dbReference type="Gene3D" id="1.10.10.10">
    <property type="entry name" value="Winged helix-like DNA-binding domain superfamily/Winged helix DNA-binding domain"/>
    <property type="match status" value="1"/>
</dbReference>
<dbReference type="InterPro" id="IPR000847">
    <property type="entry name" value="LysR_HTH_N"/>
</dbReference>
<dbReference type="InterPro" id="IPR005119">
    <property type="entry name" value="LysR_subst-bd"/>
</dbReference>
<gene>
    <name evidence="6" type="ORF">PRECH8_23290</name>
</gene>
<proteinExistence type="inferred from homology"/>